<dbReference type="Pfam" id="PF24316">
    <property type="entry name" value="Tli3"/>
    <property type="match status" value="1"/>
</dbReference>
<evidence type="ECO:0000313" key="3">
    <source>
        <dbReference type="EMBL" id="MBC8747548.1"/>
    </source>
</evidence>
<feature type="signal peptide" evidence="1">
    <location>
        <begin position="1"/>
        <end position="20"/>
    </location>
</feature>
<keyword evidence="1" id="KW-0732">Signal</keyword>
<reference evidence="3 4" key="1">
    <citation type="submission" date="2019-09" db="EMBL/GenBank/DDBJ databases">
        <title>Paraburkholderia podalyriae sp. nov., A South African Podalyria-associated rhizobium.</title>
        <authorList>
            <person name="Mavima L."/>
            <person name="Beukes C.W."/>
            <person name="Palmer M."/>
            <person name="De Meyer S.E."/>
            <person name="James E.K."/>
            <person name="Maluk M."/>
            <person name="Avontuur J.R."/>
            <person name="Chan W.Y."/>
            <person name="Venter S.N."/>
            <person name="Steenkamp E.T."/>
        </authorList>
    </citation>
    <scope>NUCLEOTIDE SEQUENCE [LARGE SCALE GENOMIC DNA]</scope>
    <source>
        <strain evidence="3 4">WC7.3b</strain>
    </source>
</reference>
<accession>A0ABR7PND0</accession>
<organism evidence="3 4">
    <name type="scientific">Paraburkholderia podalyriae</name>
    <dbReference type="NCBI Taxonomy" id="1938811"/>
    <lineage>
        <taxon>Bacteria</taxon>
        <taxon>Pseudomonadati</taxon>
        <taxon>Pseudomonadota</taxon>
        <taxon>Betaproteobacteria</taxon>
        <taxon>Burkholderiales</taxon>
        <taxon>Burkholderiaceae</taxon>
        <taxon>Paraburkholderia</taxon>
    </lineage>
</organism>
<evidence type="ECO:0000256" key="1">
    <source>
        <dbReference type="SAM" id="SignalP"/>
    </source>
</evidence>
<protein>
    <recommendedName>
        <fullName evidence="2">Tli3-like domain-containing protein</fullName>
    </recommendedName>
</protein>
<dbReference type="Proteomes" id="UP000736373">
    <property type="component" value="Unassembled WGS sequence"/>
</dbReference>
<feature type="domain" description="Tli3-like" evidence="2">
    <location>
        <begin position="46"/>
        <end position="171"/>
    </location>
</feature>
<gene>
    <name evidence="3" type="ORF">F6X42_13315</name>
</gene>
<proteinExistence type="predicted"/>
<evidence type="ECO:0000313" key="4">
    <source>
        <dbReference type="Proteomes" id="UP000736373"/>
    </source>
</evidence>
<evidence type="ECO:0000259" key="2">
    <source>
        <dbReference type="Pfam" id="PF24316"/>
    </source>
</evidence>
<dbReference type="PROSITE" id="PS51257">
    <property type="entry name" value="PROKAR_LIPOPROTEIN"/>
    <property type="match status" value="1"/>
</dbReference>
<keyword evidence="4" id="KW-1185">Reference proteome</keyword>
<feature type="chain" id="PRO_5046742582" description="Tli3-like domain-containing protein" evidence="1">
    <location>
        <begin position="21"/>
        <end position="256"/>
    </location>
</feature>
<name>A0ABR7PND0_9BURK</name>
<dbReference type="RefSeq" id="WP_187634629.1">
    <property type="nucleotide sequence ID" value="NZ_VZQQ01000009.1"/>
</dbReference>
<dbReference type="InterPro" id="IPR057562">
    <property type="entry name" value="Tli3-like_dom"/>
</dbReference>
<comment type="caution">
    <text evidence="3">The sequence shown here is derived from an EMBL/GenBank/DDBJ whole genome shotgun (WGS) entry which is preliminary data.</text>
</comment>
<dbReference type="EMBL" id="VZQQ01000009">
    <property type="protein sequence ID" value="MBC8747548.1"/>
    <property type="molecule type" value="Genomic_DNA"/>
</dbReference>
<sequence>MRKINAFRALSMTLVLALSACQQQLTYDTEHSQQTIKTRQIPELHYNVPPQVIYRIDDHRFVTLENYNHCLGYAWYSDTRTDVRTKIGLMWPTGFRGRLIIDDPSGMNVAIPRVSRNVCGDRGCIDYVAYSSDGGRSFNWTRYDNYHTSFDPVADSDKYVISVTKDAMYITTFTYKYRPLSEREMPVTSETHDLLNDPSITDRYPLALGYIYGRNPKLPEGIRIQENVKLPSGLRTPSGADRFTCDASIHDPNASE</sequence>